<accession>A0AAV0VZ42</accession>
<keyword evidence="2" id="KW-1185">Reference proteome</keyword>
<name>A0AAV0VZ42_9HEMI</name>
<gene>
    <name evidence="1" type="ORF">MEUPH1_LOCUS6041</name>
</gene>
<evidence type="ECO:0000313" key="1">
    <source>
        <dbReference type="EMBL" id="CAI6349488.1"/>
    </source>
</evidence>
<reference evidence="1 2" key="1">
    <citation type="submission" date="2023-01" db="EMBL/GenBank/DDBJ databases">
        <authorList>
            <person name="Whitehead M."/>
        </authorList>
    </citation>
    <scope>NUCLEOTIDE SEQUENCE [LARGE SCALE GENOMIC DNA]</scope>
</reference>
<dbReference type="EMBL" id="CARXXK010000001">
    <property type="protein sequence ID" value="CAI6349488.1"/>
    <property type="molecule type" value="Genomic_DNA"/>
</dbReference>
<sequence length="151" mass="17545">MTWQWRTNGEGRDNPPSTNIFKILIRFNKHRNTLSIIQNFIPNKLIKLSVNGIETSTEVMSKQWPIVISSCDNINIVNKEVLLWKQRWIVAEDKLPCTFIDAISCCDELLFPKVFQFLKIGTTLSVTVVTCQRTMELFNVETFRIVTSTKY</sequence>
<evidence type="ECO:0000313" key="2">
    <source>
        <dbReference type="Proteomes" id="UP001160148"/>
    </source>
</evidence>
<proteinExistence type="predicted"/>
<comment type="caution">
    <text evidence="1">The sequence shown here is derived from an EMBL/GenBank/DDBJ whole genome shotgun (WGS) entry which is preliminary data.</text>
</comment>
<protein>
    <submittedName>
        <fullName evidence="1">Uncharacterized protein</fullName>
    </submittedName>
</protein>
<organism evidence="1 2">
    <name type="scientific">Macrosiphum euphorbiae</name>
    <name type="common">potato aphid</name>
    <dbReference type="NCBI Taxonomy" id="13131"/>
    <lineage>
        <taxon>Eukaryota</taxon>
        <taxon>Metazoa</taxon>
        <taxon>Ecdysozoa</taxon>
        <taxon>Arthropoda</taxon>
        <taxon>Hexapoda</taxon>
        <taxon>Insecta</taxon>
        <taxon>Pterygota</taxon>
        <taxon>Neoptera</taxon>
        <taxon>Paraneoptera</taxon>
        <taxon>Hemiptera</taxon>
        <taxon>Sternorrhyncha</taxon>
        <taxon>Aphidomorpha</taxon>
        <taxon>Aphidoidea</taxon>
        <taxon>Aphididae</taxon>
        <taxon>Macrosiphini</taxon>
        <taxon>Macrosiphum</taxon>
    </lineage>
</organism>
<dbReference type="Proteomes" id="UP001160148">
    <property type="component" value="Unassembled WGS sequence"/>
</dbReference>
<dbReference type="AlphaFoldDB" id="A0AAV0VZ42"/>